<feature type="non-terminal residue" evidence="1">
    <location>
        <position position="237"/>
    </location>
</feature>
<gene>
    <name evidence="1" type="ORF">AM593_01618</name>
</gene>
<accession>A0A3L5TSL1</accession>
<protein>
    <submittedName>
        <fullName evidence="1">Uncharacterized protein</fullName>
    </submittedName>
</protein>
<organism evidence="1 2">
    <name type="scientific">Mytilus galloprovincialis</name>
    <name type="common">Mediterranean mussel</name>
    <dbReference type="NCBI Taxonomy" id="29158"/>
    <lineage>
        <taxon>Eukaryota</taxon>
        <taxon>Metazoa</taxon>
        <taxon>Spiralia</taxon>
        <taxon>Lophotrochozoa</taxon>
        <taxon>Mollusca</taxon>
        <taxon>Bivalvia</taxon>
        <taxon>Autobranchia</taxon>
        <taxon>Pteriomorphia</taxon>
        <taxon>Mytilida</taxon>
        <taxon>Mytiloidea</taxon>
        <taxon>Mytilidae</taxon>
        <taxon>Mytilinae</taxon>
        <taxon>Mytilus</taxon>
    </lineage>
</organism>
<evidence type="ECO:0000313" key="1">
    <source>
        <dbReference type="EMBL" id="OPL32916.1"/>
    </source>
</evidence>
<comment type="caution">
    <text evidence="1">The sequence shown here is derived from an EMBL/GenBank/DDBJ whole genome shotgun (WGS) entry which is preliminary data.</text>
</comment>
<feature type="non-terminal residue" evidence="1">
    <location>
        <position position="1"/>
    </location>
</feature>
<name>A0A3L5TSL1_MYTGA</name>
<reference evidence="1 2" key="1">
    <citation type="journal article" date="2016" name="PLoS ONE">
        <title>A First Insight into the Genome of the Filter-Feeder Mussel Mytilus galloprovincialis.</title>
        <authorList>
            <person name="Murgarella M."/>
            <person name="Puiu D."/>
            <person name="Novoa B."/>
            <person name="Figueras A."/>
            <person name="Posada D."/>
            <person name="Canchaya C."/>
        </authorList>
    </citation>
    <scope>NUCLEOTIDE SEQUENCE [LARGE SCALE GENOMIC DNA]</scope>
    <source>
        <tissue evidence="1">Muscle</tissue>
    </source>
</reference>
<keyword evidence="2" id="KW-1185">Reference proteome</keyword>
<sequence>MTRRNVFSSFIQMYFKKLFFSVDMYNRKERNTDHFCHMICGYFMKDDELPEHDDDDDFEGEEEEMQFLNYQEMNGIGQGKQLYEGRKMKSCQGILKDLERPNISNKVAAPFHFIDPWWKISILRTRFLTGDKRTRYPKDGTSLTYTIRQDDKVVRDKLVNMFLTKTLSKAEEGQENGQNGNDSYIYIDEFLQYLEHSGNNRRLKFEHLEELIQEFANFLPEDNKISSENVMRALNTT</sequence>
<dbReference type="AlphaFoldDB" id="A0A3L5TSL1"/>
<dbReference type="EMBL" id="KV585979">
    <property type="protein sequence ID" value="OPL32916.1"/>
    <property type="molecule type" value="Genomic_DNA"/>
</dbReference>
<dbReference type="Proteomes" id="UP000266721">
    <property type="component" value="Unassembled WGS sequence"/>
</dbReference>
<evidence type="ECO:0000313" key="2">
    <source>
        <dbReference type="Proteomes" id="UP000266721"/>
    </source>
</evidence>
<proteinExistence type="predicted"/>